<comment type="caution">
    <text evidence="2">The sequence shown here is derived from an EMBL/GenBank/DDBJ whole genome shotgun (WGS) entry which is preliminary data.</text>
</comment>
<feature type="region of interest" description="Disordered" evidence="1">
    <location>
        <begin position="14"/>
        <end position="68"/>
    </location>
</feature>
<keyword evidence="3" id="KW-1185">Reference proteome</keyword>
<sequence>MFWSACSSLQSSSERSAADYSGRSGAAGRRGGGARPNERLIIKRGPRARRVHSQRRRTNQTAGGTELGGQVQAVHISRDELVCQAIHYASTVSIELPHVVTLAPSGHSDILHSDDRWPADHTVQDL</sequence>
<name>A0A4C1Y5G6_EUMVA</name>
<reference evidence="2 3" key="1">
    <citation type="journal article" date="2019" name="Commun. Biol.">
        <title>The bagworm genome reveals a unique fibroin gene that provides high tensile strength.</title>
        <authorList>
            <person name="Kono N."/>
            <person name="Nakamura H."/>
            <person name="Ohtoshi R."/>
            <person name="Tomita M."/>
            <person name="Numata K."/>
            <person name="Arakawa K."/>
        </authorList>
    </citation>
    <scope>NUCLEOTIDE SEQUENCE [LARGE SCALE GENOMIC DNA]</scope>
</reference>
<dbReference type="EMBL" id="BGZK01001085">
    <property type="protein sequence ID" value="GBP70750.1"/>
    <property type="molecule type" value="Genomic_DNA"/>
</dbReference>
<gene>
    <name evidence="2" type="ORF">EVAR_50856_1</name>
</gene>
<feature type="compositionally biased region" description="Low complexity" evidence="1">
    <location>
        <begin position="14"/>
        <end position="27"/>
    </location>
</feature>
<evidence type="ECO:0000256" key="1">
    <source>
        <dbReference type="SAM" id="MobiDB-lite"/>
    </source>
</evidence>
<feature type="compositionally biased region" description="Basic residues" evidence="1">
    <location>
        <begin position="42"/>
        <end position="58"/>
    </location>
</feature>
<protein>
    <submittedName>
        <fullName evidence="2">Uncharacterized protein</fullName>
    </submittedName>
</protein>
<dbReference type="Proteomes" id="UP000299102">
    <property type="component" value="Unassembled WGS sequence"/>
</dbReference>
<evidence type="ECO:0000313" key="2">
    <source>
        <dbReference type="EMBL" id="GBP70750.1"/>
    </source>
</evidence>
<organism evidence="2 3">
    <name type="scientific">Eumeta variegata</name>
    <name type="common">Bagworm moth</name>
    <name type="synonym">Eumeta japonica</name>
    <dbReference type="NCBI Taxonomy" id="151549"/>
    <lineage>
        <taxon>Eukaryota</taxon>
        <taxon>Metazoa</taxon>
        <taxon>Ecdysozoa</taxon>
        <taxon>Arthropoda</taxon>
        <taxon>Hexapoda</taxon>
        <taxon>Insecta</taxon>
        <taxon>Pterygota</taxon>
        <taxon>Neoptera</taxon>
        <taxon>Endopterygota</taxon>
        <taxon>Lepidoptera</taxon>
        <taxon>Glossata</taxon>
        <taxon>Ditrysia</taxon>
        <taxon>Tineoidea</taxon>
        <taxon>Psychidae</taxon>
        <taxon>Oiketicinae</taxon>
        <taxon>Eumeta</taxon>
    </lineage>
</organism>
<accession>A0A4C1Y5G6</accession>
<evidence type="ECO:0000313" key="3">
    <source>
        <dbReference type="Proteomes" id="UP000299102"/>
    </source>
</evidence>
<dbReference type="AlphaFoldDB" id="A0A4C1Y5G6"/>
<proteinExistence type="predicted"/>